<reference evidence="4 5" key="1">
    <citation type="submission" date="2024-09" db="EMBL/GenBank/DDBJ databases">
        <title>A chromosome-level genome assembly of Gray's grenadier anchovy, Coilia grayii.</title>
        <authorList>
            <person name="Fu Z."/>
        </authorList>
    </citation>
    <scope>NUCLEOTIDE SEQUENCE [LARGE SCALE GENOMIC DNA]</scope>
    <source>
        <strain evidence="4">G4</strain>
        <tissue evidence="4">Muscle</tissue>
    </source>
</reference>
<dbReference type="Pfam" id="PF05556">
    <property type="entry name" value="Calsarcin"/>
    <property type="match status" value="1"/>
</dbReference>
<dbReference type="PANTHER" id="PTHR15941:SF11">
    <property type="entry name" value="MYOZENIN-1"/>
    <property type="match status" value="1"/>
</dbReference>
<evidence type="ECO:0000256" key="3">
    <source>
        <dbReference type="SAM" id="MobiDB-lite"/>
    </source>
</evidence>
<feature type="region of interest" description="Disordered" evidence="3">
    <location>
        <begin position="282"/>
        <end position="314"/>
    </location>
</feature>
<organism evidence="4 5">
    <name type="scientific">Coilia grayii</name>
    <name type="common">Gray's grenadier anchovy</name>
    <dbReference type="NCBI Taxonomy" id="363190"/>
    <lineage>
        <taxon>Eukaryota</taxon>
        <taxon>Metazoa</taxon>
        <taxon>Chordata</taxon>
        <taxon>Craniata</taxon>
        <taxon>Vertebrata</taxon>
        <taxon>Euteleostomi</taxon>
        <taxon>Actinopterygii</taxon>
        <taxon>Neopterygii</taxon>
        <taxon>Teleostei</taxon>
        <taxon>Clupei</taxon>
        <taxon>Clupeiformes</taxon>
        <taxon>Clupeoidei</taxon>
        <taxon>Engraulidae</taxon>
        <taxon>Coilinae</taxon>
        <taxon>Coilia</taxon>
    </lineage>
</organism>
<keyword evidence="2" id="KW-0597">Phosphoprotein</keyword>
<proteinExistence type="inferred from homology"/>
<dbReference type="EMBL" id="JBHFQA010000018">
    <property type="protein sequence ID" value="KAL2082957.1"/>
    <property type="molecule type" value="Genomic_DNA"/>
</dbReference>
<dbReference type="InterPro" id="IPR008438">
    <property type="entry name" value="MYOZ"/>
</dbReference>
<evidence type="ECO:0000256" key="1">
    <source>
        <dbReference type="ARBA" id="ARBA00009126"/>
    </source>
</evidence>
<dbReference type="AlphaFoldDB" id="A0ABD1J6X8"/>
<keyword evidence="5" id="KW-1185">Reference proteome</keyword>
<comment type="similarity">
    <text evidence="1">Belongs to the myozenin family.</text>
</comment>
<evidence type="ECO:0000313" key="4">
    <source>
        <dbReference type="EMBL" id="KAL2082957.1"/>
    </source>
</evidence>
<evidence type="ECO:0000256" key="2">
    <source>
        <dbReference type="ARBA" id="ARBA00022553"/>
    </source>
</evidence>
<gene>
    <name evidence="4" type="ORF">ACEWY4_020730</name>
</gene>
<evidence type="ECO:0000313" key="5">
    <source>
        <dbReference type="Proteomes" id="UP001591681"/>
    </source>
</evidence>
<name>A0ABD1J6X8_9TELE</name>
<sequence>MPLSGTPAPPNKRKKISRIITDLSHISQDEHEESEASELDLGTKIRAPRDIMLEELSLMKNKGSQMFKLRQARVEKFIWENNPDVFTSESMDNLQKFVPGIGGQMMDAGGRLVSGQMVGHVGYGGAPVPPPKPGSLGKGVGAGGLSMSMTGGAGQGGAGGVGGLGGGAGGQGGLLGVGAHGGKAGDKSAKKCEYVKTYVSPWEKAMKGNEELMATLKTQMPGPYIQEDLPKYKSFNRSALPFGGFEKASKLMTFQLPETEAKEEPEPAVVYHQDINTRPSFNRTPIGWVTSGGESGSIHMEMDTIPFDGETDEL</sequence>
<comment type="caution">
    <text evidence="4">The sequence shown here is derived from an EMBL/GenBank/DDBJ whole genome shotgun (WGS) entry which is preliminary data.</text>
</comment>
<dbReference type="PANTHER" id="PTHR15941">
    <property type="entry name" value="MYOZENIN"/>
    <property type="match status" value="1"/>
</dbReference>
<dbReference type="Proteomes" id="UP001591681">
    <property type="component" value="Unassembled WGS sequence"/>
</dbReference>
<evidence type="ECO:0008006" key="6">
    <source>
        <dbReference type="Google" id="ProtNLM"/>
    </source>
</evidence>
<accession>A0ABD1J6X8</accession>
<protein>
    <recommendedName>
        <fullName evidence="6">Myozenin-1</fullName>
    </recommendedName>
</protein>